<dbReference type="InterPro" id="IPR020946">
    <property type="entry name" value="Flavin_mOase-like"/>
</dbReference>
<evidence type="ECO:0000313" key="10">
    <source>
        <dbReference type="EMBL" id="CAF3985981.1"/>
    </source>
</evidence>
<sequence>MGKLRIAIIGAGPCGLAQLLAFKQAEQEQQVELVCFERQSDWGGLWLYTSKIGIDVNGEPVHSSMYRHLWSNNPKELFEYPDYTFYNHFGCYLPSHLPRVLIYDYFIGRAKKNNLRQFIRFNTAVRHVDFNDDKKEFSIEIEDLNTNSFECLTFDRVIVANGHYQMPNMIDIDGLDQFSGRVIHSHEFRGADEFKNQNLLIIGSSFSADDIAVQCYKFGAKSITVSCRQKPIGYKWPSEIKDAAMITRIDGQTAHFNDGSSVDNIDAIIICTGYRHSYPFMSRRLRLQADVTEFVPANLYKSIFWIDQPSVAYLGTPRQIFSFPMFDGQAALVRDVFLGHIKLPDKNEMKIDVDKWRTREKSMSPTDFFAMVDLQTDYMNDIIDLLHTYKNNRSLLTFDFDKGGEMTKRFLTNKVNDILHYRDASYESIVDTKHSKTIDICKPWIENMDDSMENLLNDYRKTLE</sequence>
<keyword evidence="7 8" id="KW-0503">Monooxygenase</keyword>
<reference evidence="9" key="1">
    <citation type="submission" date="2021-02" db="EMBL/GenBank/DDBJ databases">
        <authorList>
            <person name="Nowell W R."/>
        </authorList>
    </citation>
    <scope>NUCLEOTIDE SEQUENCE</scope>
</reference>
<comment type="similarity">
    <text evidence="2 8">Belongs to the FMO family.</text>
</comment>
<evidence type="ECO:0000256" key="3">
    <source>
        <dbReference type="ARBA" id="ARBA00022630"/>
    </source>
</evidence>
<name>A0A814CY15_9BILA</name>
<dbReference type="PIRSF" id="PIRSF000332">
    <property type="entry name" value="FMO"/>
    <property type="match status" value="1"/>
</dbReference>
<dbReference type="SUPFAM" id="SSF51905">
    <property type="entry name" value="FAD/NAD(P)-binding domain"/>
    <property type="match status" value="2"/>
</dbReference>
<evidence type="ECO:0000313" key="9">
    <source>
        <dbReference type="EMBL" id="CAF0946520.1"/>
    </source>
</evidence>
<dbReference type="EMBL" id="CAJNOE010000124">
    <property type="protein sequence ID" value="CAF0946520.1"/>
    <property type="molecule type" value="Genomic_DNA"/>
</dbReference>
<dbReference type="Proteomes" id="UP000663860">
    <property type="component" value="Unassembled WGS sequence"/>
</dbReference>
<evidence type="ECO:0000256" key="7">
    <source>
        <dbReference type="ARBA" id="ARBA00023033"/>
    </source>
</evidence>
<proteinExistence type="inferred from homology"/>
<organism evidence="9 11">
    <name type="scientific">Adineta steineri</name>
    <dbReference type="NCBI Taxonomy" id="433720"/>
    <lineage>
        <taxon>Eukaryota</taxon>
        <taxon>Metazoa</taxon>
        <taxon>Spiralia</taxon>
        <taxon>Gnathifera</taxon>
        <taxon>Rotifera</taxon>
        <taxon>Eurotatoria</taxon>
        <taxon>Bdelloidea</taxon>
        <taxon>Adinetida</taxon>
        <taxon>Adinetidae</taxon>
        <taxon>Adineta</taxon>
    </lineage>
</organism>
<keyword evidence="4 8" id="KW-0274">FAD</keyword>
<dbReference type="AlphaFoldDB" id="A0A814CY15"/>
<keyword evidence="3 8" id="KW-0285">Flavoprotein</keyword>
<evidence type="ECO:0000313" key="11">
    <source>
        <dbReference type="Proteomes" id="UP000663860"/>
    </source>
</evidence>
<gene>
    <name evidence="9" type="ORF">IZO911_LOCUS14744</name>
    <name evidence="10" type="ORF">KXQ929_LOCUS27621</name>
</gene>
<evidence type="ECO:0000256" key="5">
    <source>
        <dbReference type="ARBA" id="ARBA00022857"/>
    </source>
</evidence>
<dbReference type="InterPro" id="IPR000960">
    <property type="entry name" value="Flavin_mOase"/>
</dbReference>
<evidence type="ECO:0000256" key="1">
    <source>
        <dbReference type="ARBA" id="ARBA00001974"/>
    </source>
</evidence>
<dbReference type="PANTHER" id="PTHR23023">
    <property type="entry name" value="DIMETHYLANILINE MONOOXYGENASE"/>
    <property type="match status" value="1"/>
</dbReference>
<dbReference type="Proteomes" id="UP000663868">
    <property type="component" value="Unassembled WGS sequence"/>
</dbReference>
<dbReference type="GO" id="GO:0050661">
    <property type="term" value="F:NADP binding"/>
    <property type="evidence" value="ECO:0007669"/>
    <property type="project" value="InterPro"/>
</dbReference>
<keyword evidence="5" id="KW-0521">NADP</keyword>
<accession>A0A814CY15</accession>
<dbReference type="FunFam" id="3.50.50.60:FF:000138">
    <property type="entry name" value="Flavin-containing monooxygenase"/>
    <property type="match status" value="1"/>
</dbReference>
<evidence type="ECO:0000256" key="8">
    <source>
        <dbReference type="RuleBase" id="RU361177"/>
    </source>
</evidence>
<dbReference type="GO" id="GO:0004499">
    <property type="term" value="F:N,N-dimethylaniline monooxygenase activity"/>
    <property type="evidence" value="ECO:0007669"/>
    <property type="project" value="InterPro"/>
</dbReference>
<dbReference type="EC" id="1.-.-.-" evidence="8"/>
<dbReference type="InterPro" id="IPR050346">
    <property type="entry name" value="FMO-like"/>
</dbReference>
<evidence type="ECO:0000256" key="6">
    <source>
        <dbReference type="ARBA" id="ARBA00023002"/>
    </source>
</evidence>
<dbReference type="Pfam" id="PF00743">
    <property type="entry name" value="FMO-like"/>
    <property type="match status" value="2"/>
</dbReference>
<evidence type="ECO:0000256" key="2">
    <source>
        <dbReference type="ARBA" id="ARBA00009183"/>
    </source>
</evidence>
<dbReference type="GO" id="GO:0050660">
    <property type="term" value="F:flavin adenine dinucleotide binding"/>
    <property type="evidence" value="ECO:0007669"/>
    <property type="project" value="InterPro"/>
</dbReference>
<comment type="caution">
    <text evidence="9">The sequence shown here is derived from an EMBL/GenBank/DDBJ whole genome shotgun (WGS) entry which is preliminary data.</text>
</comment>
<keyword evidence="6 8" id="KW-0560">Oxidoreductase</keyword>
<dbReference type="InterPro" id="IPR036188">
    <property type="entry name" value="FAD/NAD-bd_sf"/>
</dbReference>
<comment type="cofactor">
    <cofactor evidence="1 8">
        <name>FAD</name>
        <dbReference type="ChEBI" id="CHEBI:57692"/>
    </cofactor>
</comment>
<dbReference type="EMBL" id="CAJOBB010002635">
    <property type="protein sequence ID" value="CAF3985981.1"/>
    <property type="molecule type" value="Genomic_DNA"/>
</dbReference>
<dbReference type="Gene3D" id="3.50.50.60">
    <property type="entry name" value="FAD/NAD(P)-binding domain"/>
    <property type="match status" value="2"/>
</dbReference>
<protein>
    <recommendedName>
        <fullName evidence="8">Flavin-containing monooxygenase</fullName>
        <ecNumber evidence="8">1.-.-.-</ecNumber>
    </recommendedName>
</protein>
<evidence type="ECO:0000256" key="4">
    <source>
        <dbReference type="ARBA" id="ARBA00022827"/>
    </source>
</evidence>